<organism evidence="1">
    <name type="scientific">marine metagenome</name>
    <dbReference type="NCBI Taxonomy" id="408172"/>
    <lineage>
        <taxon>unclassified sequences</taxon>
        <taxon>metagenomes</taxon>
        <taxon>ecological metagenomes</taxon>
    </lineage>
</organism>
<proteinExistence type="predicted"/>
<reference evidence="1" key="1">
    <citation type="submission" date="2018-05" db="EMBL/GenBank/DDBJ databases">
        <authorList>
            <person name="Lanie J.A."/>
            <person name="Ng W.-L."/>
            <person name="Kazmierczak K.M."/>
            <person name="Andrzejewski T.M."/>
            <person name="Davidsen T.M."/>
            <person name="Wayne K.J."/>
            <person name="Tettelin H."/>
            <person name="Glass J.I."/>
            <person name="Rusch D."/>
            <person name="Podicherti R."/>
            <person name="Tsui H.-C.T."/>
            <person name="Winkler M.E."/>
        </authorList>
    </citation>
    <scope>NUCLEOTIDE SEQUENCE</scope>
</reference>
<name>A0A382AJV7_9ZZZZ</name>
<protein>
    <submittedName>
        <fullName evidence="1">Uncharacterized protein</fullName>
    </submittedName>
</protein>
<gene>
    <name evidence="1" type="ORF">METZ01_LOCUS154508</name>
</gene>
<evidence type="ECO:0000313" key="1">
    <source>
        <dbReference type="EMBL" id="SVB01654.1"/>
    </source>
</evidence>
<accession>A0A382AJV7</accession>
<sequence length="92" mass="10186">MTMMTRQKVLDQYFMDARHKLIDIAAFLDRVERAEGDSDFRMEAFRDAIKHLEDGGNDRAKDVLMAFSDPTPEPIAIAPGKGACGAWPGEGA</sequence>
<dbReference type="EMBL" id="UINC01025664">
    <property type="protein sequence ID" value="SVB01654.1"/>
    <property type="molecule type" value="Genomic_DNA"/>
</dbReference>
<dbReference type="AlphaFoldDB" id="A0A382AJV7"/>